<dbReference type="InterPro" id="IPR001254">
    <property type="entry name" value="Trypsin_dom"/>
</dbReference>
<evidence type="ECO:0000259" key="3">
    <source>
        <dbReference type="PROSITE" id="PS50240"/>
    </source>
</evidence>
<feature type="domain" description="Peptidase S1" evidence="3">
    <location>
        <begin position="47"/>
        <end position="275"/>
    </location>
</feature>
<keyword evidence="2" id="KW-0732">Signal</keyword>
<dbReference type="PANTHER" id="PTHR24252">
    <property type="entry name" value="ACROSIN-RELATED"/>
    <property type="match status" value="1"/>
</dbReference>
<dbReference type="PROSITE" id="PS50240">
    <property type="entry name" value="TRYPSIN_DOM"/>
    <property type="match status" value="1"/>
</dbReference>
<dbReference type="RefSeq" id="XP_012940543.1">
    <property type="nucleotide sequence ID" value="XM_013085089.2"/>
</dbReference>
<evidence type="ECO:0000313" key="5">
    <source>
        <dbReference type="RefSeq" id="XP_012940543.1"/>
    </source>
</evidence>
<gene>
    <name evidence="5" type="primary">LOC101847828</name>
</gene>
<dbReference type="SMART" id="SM00020">
    <property type="entry name" value="Tryp_SPc"/>
    <property type="match status" value="1"/>
</dbReference>
<dbReference type="PANTHER" id="PTHR24252:SF7">
    <property type="entry name" value="HYALIN"/>
    <property type="match status" value="1"/>
</dbReference>
<dbReference type="InterPro" id="IPR001314">
    <property type="entry name" value="Peptidase_S1A"/>
</dbReference>
<protein>
    <submittedName>
        <fullName evidence="5">Trypsin-7</fullName>
    </submittedName>
</protein>
<dbReference type="PROSITE" id="PS00134">
    <property type="entry name" value="TRYPSIN_HIS"/>
    <property type="match status" value="1"/>
</dbReference>
<reference evidence="5" key="1">
    <citation type="submission" date="2025-08" db="UniProtKB">
        <authorList>
            <consortium name="RefSeq"/>
        </authorList>
    </citation>
    <scope>IDENTIFICATION</scope>
</reference>
<name>A0ABM1A499_APLCA</name>
<dbReference type="InterPro" id="IPR009003">
    <property type="entry name" value="Peptidase_S1_PA"/>
</dbReference>
<evidence type="ECO:0000313" key="4">
    <source>
        <dbReference type="Proteomes" id="UP000694888"/>
    </source>
</evidence>
<dbReference type="Proteomes" id="UP000694888">
    <property type="component" value="Unplaced"/>
</dbReference>
<feature type="chain" id="PRO_5045117908" evidence="2">
    <location>
        <begin position="20"/>
        <end position="278"/>
    </location>
</feature>
<accession>A0ABM1A499</accession>
<dbReference type="InterPro" id="IPR043504">
    <property type="entry name" value="Peptidase_S1_PA_chymotrypsin"/>
</dbReference>
<evidence type="ECO:0000256" key="2">
    <source>
        <dbReference type="SAM" id="SignalP"/>
    </source>
</evidence>
<feature type="signal peptide" evidence="2">
    <location>
        <begin position="1"/>
        <end position="19"/>
    </location>
</feature>
<dbReference type="Pfam" id="PF00089">
    <property type="entry name" value="Trypsin"/>
    <property type="match status" value="1"/>
</dbReference>
<evidence type="ECO:0000256" key="1">
    <source>
        <dbReference type="ARBA" id="ARBA00023157"/>
    </source>
</evidence>
<dbReference type="GeneID" id="101847828"/>
<dbReference type="InterPro" id="IPR018114">
    <property type="entry name" value="TRYPSIN_HIS"/>
</dbReference>
<sequence length="278" mass="30677">MSGWVVFVALVAVIGCTAAAESRLWSNCGNRHIPSNGKEELNAFSRIVGGQEAKANSWGQQCSLIFYGSHQCGGSLIRNAAGVWFFVTAAHCTEGVRLIHFSARCGTHDRNQGKVITFNKLIEHEEYNSRTFDYDIAVLQVATPLEQSNKIWPICLPSRDVNDGEKGIVTGWGAIYQDGPISNKLLQVVVPVKPDNTCNQRYPFQITNRMYCAGYTNGQKDSCQADSGGGLNYLRNNKWELGGIVSWGYGCAQNYNPGVYANARVLLSWLEDKIRDIA</sequence>
<organism evidence="4 5">
    <name type="scientific">Aplysia californica</name>
    <name type="common">California sea hare</name>
    <dbReference type="NCBI Taxonomy" id="6500"/>
    <lineage>
        <taxon>Eukaryota</taxon>
        <taxon>Metazoa</taxon>
        <taxon>Spiralia</taxon>
        <taxon>Lophotrochozoa</taxon>
        <taxon>Mollusca</taxon>
        <taxon>Gastropoda</taxon>
        <taxon>Heterobranchia</taxon>
        <taxon>Euthyneura</taxon>
        <taxon>Tectipleura</taxon>
        <taxon>Aplysiida</taxon>
        <taxon>Aplysioidea</taxon>
        <taxon>Aplysiidae</taxon>
        <taxon>Aplysia</taxon>
    </lineage>
</organism>
<proteinExistence type="predicted"/>
<dbReference type="PRINTS" id="PR00722">
    <property type="entry name" value="CHYMOTRYPSIN"/>
</dbReference>
<dbReference type="SUPFAM" id="SSF50494">
    <property type="entry name" value="Trypsin-like serine proteases"/>
    <property type="match status" value="1"/>
</dbReference>
<keyword evidence="1" id="KW-1015">Disulfide bond</keyword>
<dbReference type="Gene3D" id="2.40.10.10">
    <property type="entry name" value="Trypsin-like serine proteases"/>
    <property type="match status" value="1"/>
</dbReference>
<keyword evidence="4" id="KW-1185">Reference proteome</keyword>
<dbReference type="CDD" id="cd00190">
    <property type="entry name" value="Tryp_SPc"/>
    <property type="match status" value="1"/>
</dbReference>